<dbReference type="Proteomes" id="UP000054567">
    <property type="component" value="Unassembled WGS sequence"/>
</dbReference>
<dbReference type="AlphaFoldDB" id="A0A0J6I8Z4"/>
<organism evidence="2 3">
    <name type="scientific">Coccidioides posadasii RMSCC 3488</name>
    <dbReference type="NCBI Taxonomy" id="454284"/>
    <lineage>
        <taxon>Eukaryota</taxon>
        <taxon>Fungi</taxon>
        <taxon>Dikarya</taxon>
        <taxon>Ascomycota</taxon>
        <taxon>Pezizomycotina</taxon>
        <taxon>Eurotiomycetes</taxon>
        <taxon>Eurotiomycetidae</taxon>
        <taxon>Onygenales</taxon>
        <taxon>Onygenaceae</taxon>
        <taxon>Coccidioides</taxon>
    </lineage>
</organism>
<name>A0A0J6I8Z4_COCPO</name>
<dbReference type="EMBL" id="DS268110">
    <property type="protein sequence ID" value="KMM68022.1"/>
    <property type="molecule type" value="Genomic_DNA"/>
</dbReference>
<evidence type="ECO:0000256" key="1">
    <source>
        <dbReference type="SAM" id="MobiDB-lite"/>
    </source>
</evidence>
<gene>
    <name evidence="2" type="ORF">CPAG_04354</name>
</gene>
<sequence length="196" mass="21836">MPPKVYASEADLRSSHVQKLKARRHLTNVNFAATMRESLRNRGRARTKAEGSETRAPMEGYPATLNGAHEDALSCLSGNGSHKNTLPMLQTPWLVLRMEDRVLPSQASKKYVNSLCLEFEGSRGWVSALFTSQDKAGSDVELKARPDTYQMELRQEEPMTNCALFRLEQELWPLRLALLTAPPGRKRTGVDGGPQG</sequence>
<proteinExistence type="predicted"/>
<evidence type="ECO:0000313" key="3">
    <source>
        <dbReference type="Proteomes" id="UP000054567"/>
    </source>
</evidence>
<accession>A0A0J6I8Z4</accession>
<reference evidence="3" key="2">
    <citation type="journal article" date="2009" name="Genome Res.">
        <title>Comparative genomic analyses of the human fungal pathogens Coccidioides and their relatives.</title>
        <authorList>
            <person name="Sharpton T.J."/>
            <person name="Stajich J.E."/>
            <person name="Rounsley S.D."/>
            <person name="Gardner M.J."/>
            <person name="Wortman J.R."/>
            <person name="Jordar V.S."/>
            <person name="Maiti R."/>
            <person name="Kodira C.D."/>
            <person name="Neafsey D.E."/>
            <person name="Zeng Q."/>
            <person name="Hung C.-Y."/>
            <person name="McMahan C."/>
            <person name="Muszewska A."/>
            <person name="Grynberg M."/>
            <person name="Mandel M.A."/>
            <person name="Kellner E.M."/>
            <person name="Barker B.M."/>
            <person name="Galgiani J.N."/>
            <person name="Orbach M.J."/>
            <person name="Kirkland T.N."/>
            <person name="Cole G.T."/>
            <person name="Henn M.R."/>
            <person name="Birren B.W."/>
            <person name="Taylor J.W."/>
        </authorList>
    </citation>
    <scope>NUCLEOTIDE SEQUENCE [LARGE SCALE GENOMIC DNA]</scope>
    <source>
        <strain evidence="3">RMSCC 3488</strain>
    </source>
</reference>
<reference evidence="3" key="3">
    <citation type="journal article" date="2010" name="Genome Res.">
        <title>Population genomic sequencing of Coccidioides fungi reveals recent hybridization and transposon control.</title>
        <authorList>
            <person name="Neafsey D.E."/>
            <person name="Barker B.M."/>
            <person name="Sharpton T.J."/>
            <person name="Stajich J.E."/>
            <person name="Park D.J."/>
            <person name="Whiston E."/>
            <person name="Hung C.-Y."/>
            <person name="McMahan C."/>
            <person name="White J."/>
            <person name="Sykes S."/>
            <person name="Heiman D."/>
            <person name="Young S."/>
            <person name="Zeng Q."/>
            <person name="Abouelleil A."/>
            <person name="Aftuck L."/>
            <person name="Bessette D."/>
            <person name="Brown A."/>
            <person name="FitzGerald M."/>
            <person name="Lui A."/>
            <person name="Macdonald J.P."/>
            <person name="Priest M."/>
            <person name="Orbach M.J."/>
            <person name="Galgiani J.N."/>
            <person name="Kirkland T.N."/>
            <person name="Cole G.T."/>
            <person name="Birren B.W."/>
            <person name="Henn M.R."/>
            <person name="Taylor J.W."/>
            <person name="Rounsley S.D."/>
        </authorList>
    </citation>
    <scope>NUCLEOTIDE SEQUENCE [LARGE SCALE GENOMIC DNA]</scope>
    <source>
        <strain evidence="3">RMSCC 3488</strain>
    </source>
</reference>
<feature type="region of interest" description="Disordered" evidence="1">
    <location>
        <begin position="39"/>
        <end position="60"/>
    </location>
</feature>
<protein>
    <submittedName>
        <fullName evidence="2">Uncharacterized protein</fullName>
    </submittedName>
</protein>
<dbReference type="VEuPathDB" id="FungiDB:CPAG_04354"/>
<evidence type="ECO:0000313" key="2">
    <source>
        <dbReference type="EMBL" id="KMM68022.1"/>
    </source>
</evidence>
<reference evidence="2 3" key="1">
    <citation type="submission" date="2007-06" db="EMBL/GenBank/DDBJ databases">
        <title>The Genome Sequence of Coccidioides posadasii RMSCC_3488.</title>
        <authorList>
            <consortium name="Coccidioides Genome Resources Consortium"/>
            <consortium name="The Broad Institute Genome Sequencing Platform"/>
            <person name="Henn M.R."/>
            <person name="Sykes S."/>
            <person name="Young S."/>
            <person name="Jaffe D."/>
            <person name="Berlin A."/>
            <person name="Alvarez P."/>
            <person name="Butler J."/>
            <person name="Gnerre S."/>
            <person name="Grabherr M."/>
            <person name="Mauceli E."/>
            <person name="Brockman W."/>
            <person name="Kodira C."/>
            <person name="Alvarado L."/>
            <person name="Zeng Q."/>
            <person name="Crawford M."/>
            <person name="Antoine C."/>
            <person name="Devon K."/>
            <person name="Galgiani J."/>
            <person name="Orsborn K."/>
            <person name="Lewis M.L."/>
            <person name="Nusbaum C."/>
            <person name="Galagan J."/>
            <person name="Birren B."/>
        </authorList>
    </citation>
    <scope>NUCLEOTIDE SEQUENCE [LARGE SCALE GENOMIC DNA]</scope>
    <source>
        <strain evidence="2 3">RMSCC 3488</strain>
    </source>
</reference>